<keyword evidence="12 17" id="KW-0456">Lyase</keyword>
<evidence type="ECO:0000313" key="22">
    <source>
        <dbReference type="EMBL" id="KXK09930.1"/>
    </source>
</evidence>
<comment type="catalytic activity">
    <reaction evidence="1 18 19">
        <text>(6R)-NADHX = (6S)-NADHX</text>
        <dbReference type="Rhea" id="RHEA:32215"/>
        <dbReference type="ChEBI" id="CHEBI:64074"/>
        <dbReference type="ChEBI" id="CHEBI:64075"/>
        <dbReference type="EC" id="5.1.99.6"/>
    </reaction>
</comment>
<evidence type="ECO:0000256" key="9">
    <source>
        <dbReference type="ARBA" id="ARBA00022958"/>
    </source>
</evidence>
<feature type="binding site" evidence="17">
    <location>
        <position position="327"/>
    </location>
    <ligand>
        <name>(6S)-NADPHX</name>
        <dbReference type="ChEBI" id="CHEBI:64076"/>
    </ligand>
</feature>
<accession>A0A136KKL1</accession>
<keyword evidence="10 17" id="KW-0520">NAD</keyword>
<evidence type="ECO:0000256" key="3">
    <source>
        <dbReference type="ARBA" id="ARBA00006001"/>
    </source>
</evidence>
<dbReference type="InterPro" id="IPR004443">
    <property type="entry name" value="YjeF_N_dom"/>
</dbReference>
<dbReference type="HAMAP" id="MF_01966">
    <property type="entry name" value="NADHX_epimerase"/>
    <property type="match status" value="1"/>
</dbReference>
<comment type="similarity">
    <text evidence="17">Belongs to the NnrD/CARKD family.</text>
</comment>
<feature type="binding site" evidence="17">
    <location>
        <position position="444"/>
    </location>
    <ligand>
        <name>AMP</name>
        <dbReference type="ChEBI" id="CHEBI:456215"/>
    </ligand>
</feature>
<proteinExistence type="inferred from homology"/>
<comment type="similarity">
    <text evidence="18">Belongs to the NnrE/AIBP family.</text>
</comment>
<dbReference type="PROSITE" id="PS01050">
    <property type="entry name" value="YJEF_C_2"/>
    <property type="match status" value="1"/>
</dbReference>
<evidence type="ECO:0000256" key="4">
    <source>
        <dbReference type="ARBA" id="ARBA00009524"/>
    </source>
</evidence>
<dbReference type="SUPFAM" id="SSF53613">
    <property type="entry name" value="Ribokinase-like"/>
    <property type="match status" value="1"/>
</dbReference>
<evidence type="ECO:0000256" key="19">
    <source>
        <dbReference type="PIRNR" id="PIRNR017184"/>
    </source>
</evidence>
<feature type="binding site" evidence="17">
    <location>
        <position position="264"/>
    </location>
    <ligand>
        <name>(6S)-NADPHX</name>
        <dbReference type="ChEBI" id="CHEBI:64076"/>
    </ligand>
</feature>
<dbReference type="STRING" id="1617427.UZ20_WS6002000240"/>
<name>A0A136KKL1_9BACT</name>
<reference evidence="22 23" key="1">
    <citation type="submission" date="2015-02" db="EMBL/GenBank/DDBJ databases">
        <title>Improved understanding of the partial-nitritation anammox process through 23 genomes representing the majority of the microbial community.</title>
        <authorList>
            <person name="Speth D.R."/>
            <person name="In T Zandt M."/>
            <person name="Guerrero Cruz S."/>
            <person name="Jetten M.S."/>
            <person name="Dutilh B.E."/>
        </authorList>
    </citation>
    <scope>NUCLEOTIDE SEQUENCE [LARGE SCALE GENOMIC DNA]</scope>
    <source>
        <strain evidence="22">OLB21</strain>
    </source>
</reference>
<evidence type="ECO:0000256" key="1">
    <source>
        <dbReference type="ARBA" id="ARBA00000013"/>
    </source>
</evidence>
<comment type="function">
    <text evidence="18">Catalyzes the epimerization of the S- and R-forms of NAD(P)HX, a damaged form of NAD(P)H that is a result of enzymatic or heat-dependent hydration. This is a prerequisite for the S-specific NAD(P)H-hydrate dehydratase to allow the repair of both epimers of NAD(P)HX.</text>
</comment>
<comment type="function">
    <text evidence="17">Catalyzes the dehydration of the S-form of NAD(P)HX at the expense of ADP, which is converted to AMP. Together with NAD(P)HX epimerase, which catalyzes the epimerization of the S- and R-forms, the enzyme allows the repair of both epimers of NAD(P)HX, a damaged form of NAD(P)H that is a result of enzymatic or heat-dependent hydration.</text>
</comment>
<dbReference type="PROSITE" id="PS51383">
    <property type="entry name" value="YJEF_C_3"/>
    <property type="match status" value="1"/>
</dbReference>
<feature type="binding site" evidence="18">
    <location>
        <position position="126"/>
    </location>
    <ligand>
        <name>K(+)</name>
        <dbReference type="ChEBI" id="CHEBI:29103"/>
    </ligand>
</feature>
<feature type="binding site" evidence="17">
    <location>
        <position position="380"/>
    </location>
    <ligand>
        <name>(6S)-NADPHX</name>
        <dbReference type="ChEBI" id="CHEBI:64076"/>
    </ligand>
</feature>
<evidence type="ECO:0000259" key="21">
    <source>
        <dbReference type="PROSITE" id="PS51385"/>
    </source>
</evidence>
<dbReference type="InterPro" id="IPR017953">
    <property type="entry name" value="Carbohydrate_kinase_pred_CS"/>
</dbReference>
<dbReference type="GO" id="GO:0110051">
    <property type="term" value="P:metabolite repair"/>
    <property type="evidence" value="ECO:0007669"/>
    <property type="project" value="TreeGrafter"/>
</dbReference>
<evidence type="ECO:0000256" key="10">
    <source>
        <dbReference type="ARBA" id="ARBA00023027"/>
    </source>
</evidence>
<comment type="similarity">
    <text evidence="4 19">In the C-terminal section; belongs to the NnrD/CARKD family.</text>
</comment>
<dbReference type="PROSITE" id="PS51385">
    <property type="entry name" value="YJEF_N"/>
    <property type="match status" value="1"/>
</dbReference>
<comment type="catalytic activity">
    <reaction evidence="2 18 19">
        <text>(6R)-NADPHX = (6S)-NADPHX</text>
        <dbReference type="Rhea" id="RHEA:32227"/>
        <dbReference type="ChEBI" id="CHEBI:64076"/>
        <dbReference type="ChEBI" id="CHEBI:64077"/>
        <dbReference type="EC" id="5.1.99.6"/>
    </reaction>
</comment>
<dbReference type="PIRSF" id="PIRSF017184">
    <property type="entry name" value="Nnr"/>
    <property type="match status" value="1"/>
</dbReference>
<keyword evidence="11 18" id="KW-0413">Isomerase</keyword>
<comment type="similarity">
    <text evidence="3 19">In the N-terminal section; belongs to the NnrE/AIBP family.</text>
</comment>
<sequence>MKIISSQQLKDAEQATIESGVLSKAHLVANAAQATFKRLIKKLKKDSRIYVFCGNGDNGADGLATALLLSKKGYDPRVYLVKTGNSSSELRNQLTSDLRKLQTIPIYEVSDIKTFPTLKKDDLIVDALIGSGLSRAIDNKSLLGKVVNKINKSEAFVLAIDVPSGLPGEMLVEDACIKADETVVLERPRVSFLLKESADYLGDWNIDSIGLDYKYIESLESPFHYTTEEIANKLLRKIKRDDFTYKHKLGHVLIAAGSRGYSGAALLATKSALVAGCGLVTANIPEGIVTALQVYIPESMYIADRKQDHLSNIPFDKKFDAFAIGPGISTHDDVVQALDSFLGQCNLKTNLVLDADALNILSENESMLDMLPPNTVITPHHGEFKRLTGDWEDSIEMLETLQGFVISHGITVVLKGKYTAVATPDGSIHFNSSGNSGLATAGTGDVLTGIIASLIAQGLPTAEAAILGVYLHGRAADIAAKEIGVQALSASVLIDYLGKAYLSLQTD</sequence>
<feature type="binding site" evidence="17">
    <location>
        <begin position="415"/>
        <end position="419"/>
    </location>
    <ligand>
        <name>AMP</name>
        <dbReference type="ChEBI" id="CHEBI:456215"/>
    </ligand>
</feature>
<dbReference type="GO" id="GO:0052855">
    <property type="term" value="F:ADP-dependent NAD(P)H-hydrate dehydratase activity"/>
    <property type="evidence" value="ECO:0007669"/>
    <property type="project" value="UniProtKB-UniRule"/>
</dbReference>
<comment type="subunit">
    <text evidence="17">Homotetramer.</text>
</comment>
<evidence type="ECO:0000256" key="11">
    <source>
        <dbReference type="ARBA" id="ARBA00023235"/>
    </source>
</evidence>
<dbReference type="PATRIC" id="fig|1617427.3.peg.255"/>
<feature type="binding site" evidence="18">
    <location>
        <begin position="130"/>
        <end position="136"/>
    </location>
    <ligand>
        <name>(6S)-NADPHX</name>
        <dbReference type="ChEBI" id="CHEBI:64076"/>
    </ligand>
</feature>
<evidence type="ECO:0000256" key="18">
    <source>
        <dbReference type="HAMAP-Rule" id="MF_01966"/>
    </source>
</evidence>
<dbReference type="InterPro" id="IPR036652">
    <property type="entry name" value="YjeF_N_dom_sf"/>
</dbReference>
<feature type="domain" description="YjeF N-terminal" evidence="21">
    <location>
        <begin position="9"/>
        <end position="217"/>
    </location>
</feature>
<dbReference type="EC" id="5.1.99.6" evidence="19"/>
<comment type="caution">
    <text evidence="18">Lacks conserved residue(s) required for the propagation of feature annotation.</text>
</comment>
<evidence type="ECO:0000256" key="7">
    <source>
        <dbReference type="ARBA" id="ARBA00022840"/>
    </source>
</evidence>
<comment type="caution">
    <text evidence="22">The sequence shown here is derived from an EMBL/GenBank/DDBJ whole genome shotgun (WGS) entry which is preliminary data.</text>
</comment>
<gene>
    <name evidence="22" type="primary">nnr</name>
    <name evidence="17" type="synonym">nnrD</name>
    <name evidence="18" type="synonym">nnrE</name>
    <name evidence="22" type="ORF">UZ20_WS6002000240</name>
</gene>
<dbReference type="Gene3D" id="3.40.1190.20">
    <property type="match status" value="1"/>
</dbReference>
<organism evidence="22 23">
    <name type="scientific">candidate division WS6 bacterium OLB21</name>
    <dbReference type="NCBI Taxonomy" id="1617427"/>
    <lineage>
        <taxon>Bacteria</taxon>
        <taxon>Candidatus Dojkabacteria</taxon>
    </lineage>
</organism>
<evidence type="ECO:0000256" key="5">
    <source>
        <dbReference type="ARBA" id="ARBA00022723"/>
    </source>
</evidence>
<dbReference type="Pfam" id="PF01256">
    <property type="entry name" value="Carb_kinase"/>
    <property type="match status" value="1"/>
</dbReference>
<evidence type="ECO:0000259" key="20">
    <source>
        <dbReference type="PROSITE" id="PS51383"/>
    </source>
</evidence>
<evidence type="ECO:0000256" key="16">
    <source>
        <dbReference type="ARBA" id="ARBA00049209"/>
    </source>
</evidence>
<dbReference type="EC" id="4.2.1.136" evidence="19"/>
<evidence type="ECO:0000256" key="13">
    <source>
        <dbReference type="ARBA" id="ARBA00023268"/>
    </source>
</evidence>
<keyword evidence="8 17" id="KW-0521">NADP</keyword>
<dbReference type="NCBIfam" id="TIGR00197">
    <property type="entry name" value="yjeF_nterm"/>
    <property type="match status" value="1"/>
</dbReference>
<comment type="cofactor">
    <cofactor evidence="18 19">
        <name>K(+)</name>
        <dbReference type="ChEBI" id="CHEBI:29103"/>
    </cofactor>
    <text evidence="18 19">Binds 1 potassium ion per subunit.</text>
</comment>
<feature type="binding site" evidence="18">
    <location>
        <position position="161"/>
    </location>
    <ligand>
        <name>(6S)-NADPHX</name>
        <dbReference type="ChEBI" id="CHEBI:64076"/>
    </ligand>
</feature>
<keyword evidence="9 18" id="KW-0630">Potassium</keyword>
<keyword evidence="7 17" id="KW-0067">ATP-binding</keyword>
<keyword evidence="13" id="KW-0511">Multifunctional enzyme</keyword>
<dbReference type="AlphaFoldDB" id="A0A136KKL1"/>
<evidence type="ECO:0000256" key="2">
    <source>
        <dbReference type="ARBA" id="ARBA00000909"/>
    </source>
</evidence>
<dbReference type="GO" id="GO:0005524">
    <property type="term" value="F:ATP binding"/>
    <property type="evidence" value="ECO:0007669"/>
    <property type="project" value="UniProtKB-UniRule"/>
</dbReference>
<feature type="binding site" evidence="17">
    <location>
        <position position="445"/>
    </location>
    <ligand>
        <name>(6S)-NADPHX</name>
        <dbReference type="ChEBI" id="CHEBI:64076"/>
    </ligand>
</feature>
<protein>
    <recommendedName>
        <fullName evidence="19">Bifunctional NAD(P)H-hydrate repair enzyme</fullName>
    </recommendedName>
    <alternativeName>
        <fullName evidence="19">Nicotinamide nucleotide repair protein</fullName>
    </alternativeName>
    <domain>
        <recommendedName>
            <fullName evidence="19">ADP-dependent (S)-NAD(P)H-hydrate dehydratase</fullName>
            <ecNumber evidence="19">4.2.1.136</ecNumber>
        </recommendedName>
        <alternativeName>
            <fullName evidence="19">ADP-dependent NAD(P)HX dehydratase</fullName>
        </alternativeName>
    </domain>
    <domain>
        <recommendedName>
            <fullName evidence="19">NAD(P)H-hydrate epimerase</fullName>
            <ecNumber evidence="19">5.1.99.6</ecNumber>
        </recommendedName>
    </domain>
</protein>
<dbReference type="GO" id="GO:0052856">
    <property type="term" value="F:NAD(P)HX epimerase activity"/>
    <property type="evidence" value="ECO:0007669"/>
    <property type="project" value="UniProtKB-UniRule"/>
</dbReference>
<evidence type="ECO:0000256" key="8">
    <source>
        <dbReference type="ARBA" id="ARBA00022857"/>
    </source>
</evidence>
<evidence type="ECO:0000256" key="15">
    <source>
        <dbReference type="ARBA" id="ARBA00048238"/>
    </source>
</evidence>
<feature type="binding site" evidence="18">
    <location>
        <position position="58"/>
    </location>
    <ligand>
        <name>K(+)</name>
        <dbReference type="ChEBI" id="CHEBI:29103"/>
    </ligand>
</feature>
<dbReference type="InterPro" id="IPR000631">
    <property type="entry name" value="CARKD"/>
</dbReference>
<feature type="binding site" evidence="18">
    <location>
        <position position="164"/>
    </location>
    <ligand>
        <name>K(+)</name>
        <dbReference type="ChEBI" id="CHEBI:29103"/>
    </ligand>
</feature>
<dbReference type="PANTHER" id="PTHR12592">
    <property type="entry name" value="ATP-DEPENDENT (S)-NAD(P)H-HYDRATE DEHYDRATASE FAMILY MEMBER"/>
    <property type="match status" value="1"/>
</dbReference>
<dbReference type="Pfam" id="PF03853">
    <property type="entry name" value="YjeF_N"/>
    <property type="match status" value="1"/>
</dbReference>
<dbReference type="GO" id="GO:0046496">
    <property type="term" value="P:nicotinamide nucleotide metabolic process"/>
    <property type="evidence" value="ECO:0007669"/>
    <property type="project" value="UniProtKB-UniRule"/>
</dbReference>
<comment type="cofactor">
    <cofactor evidence="17">
        <name>Mg(2+)</name>
        <dbReference type="ChEBI" id="CHEBI:18420"/>
    </cofactor>
</comment>
<evidence type="ECO:0000256" key="6">
    <source>
        <dbReference type="ARBA" id="ARBA00022741"/>
    </source>
</evidence>
<dbReference type="Gene3D" id="3.40.50.10260">
    <property type="entry name" value="YjeF N-terminal domain"/>
    <property type="match status" value="1"/>
</dbReference>
<dbReference type="GO" id="GO:0046872">
    <property type="term" value="F:metal ion binding"/>
    <property type="evidence" value="ECO:0007669"/>
    <property type="project" value="UniProtKB-UniRule"/>
</dbReference>
<feature type="binding site" evidence="18">
    <location>
        <begin position="57"/>
        <end position="61"/>
    </location>
    <ligand>
        <name>(6S)-NADPHX</name>
        <dbReference type="ChEBI" id="CHEBI:64076"/>
    </ligand>
</feature>
<dbReference type="SUPFAM" id="SSF64153">
    <property type="entry name" value="YjeF N-terminal domain-like"/>
    <property type="match status" value="1"/>
</dbReference>
<comment type="catalytic activity">
    <reaction evidence="16 17 19">
        <text>(6S)-NADPHX + ADP = AMP + phosphate + NADPH + H(+)</text>
        <dbReference type="Rhea" id="RHEA:32235"/>
        <dbReference type="ChEBI" id="CHEBI:15378"/>
        <dbReference type="ChEBI" id="CHEBI:43474"/>
        <dbReference type="ChEBI" id="CHEBI:57783"/>
        <dbReference type="ChEBI" id="CHEBI:64076"/>
        <dbReference type="ChEBI" id="CHEBI:456215"/>
        <dbReference type="ChEBI" id="CHEBI:456216"/>
        <dbReference type="EC" id="4.2.1.136"/>
    </reaction>
</comment>
<dbReference type="Proteomes" id="UP000070449">
    <property type="component" value="Unassembled WGS sequence"/>
</dbReference>
<keyword evidence="6 17" id="KW-0547">Nucleotide-binding</keyword>
<dbReference type="NCBIfam" id="TIGR00196">
    <property type="entry name" value="yjeF_cterm"/>
    <property type="match status" value="1"/>
</dbReference>
<dbReference type="HAMAP" id="MF_01965">
    <property type="entry name" value="NADHX_dehydratase"/>
    <property type="match status" value="1"/>
</dbReference>
<comment type="catalytic activity">
    <reaction evidence="15 17 19">
        <text>(6S)-NADHX + ADP = AMP + phosphate + NADH + H(+)</text>
        <dbReference type="Rhea" id="RHEA:32223"/>
        <dbReference type="ChEBI" id="CHEBI:15378"/>
        <dbReference type="ChEBI" id="CHEBI:43474"/>
        <dbReference type="ChEBI" id="CHEBI:57945"/>
        <dbReference type="ChEBI" id="CHEBI:64074"/>
        <dbReference type="ChEBI" id="CHEBI:456215"/>
        <dbReference type="ChEBI" id="CHEBI:456216"/>
        <dbReference type="EC" id="4.2.1.136"/>
    </reaction>
</comment>
<dbReference type="InterPro" id="IPR029056">
    <property type="entry name" value="Ribokinase-like"/>
</dbReference>
<evidence type="ECO:0000256" key="12">
    <source>
        <dbReference type="ARBA" id="ARBA00023239"/>
    </source>
</evidence>
<evidence type="ECO:0000256" key="17">
    <source>
        <dbReference type="HAMAP-Rule" id="MF_01965"/>
    </source>
</evidence>
<comment type="function">
    <text evidence="14 19">Bifunctional enzyme that catalyzes the epimerization of the S- and R-forms of NAD(P)HX and the dehydration of the S-form of NAD(P)HX at the expense of ADP, which is converted to AMP. This allows the repair of both epimers of NAD(P)HX, a damaged form of NAD(P)H that is a result of enzymatic or heat-dependent hydration.</text>
</comment>
<keyword evidence="5 18" id="KW-0479">Metal-binding</keyword>
<evidence type="ECO:0000256" key="14">
    <source>
        <dbReference type="ARBA" id="ARBA00025153"/>
    </source>
</evidence>
<dbReference type="InterPro" id="IPR030677">
    <property type="entry name" value="Nnr"/>
</dbReference>
<dbReference type="EMBL" id="JYPD01000011">
    <property type="protein sequence ID" value="KXK09930.1"/>
    <property type="molecule type" value="Genomic_DNA"/>
</dbReference>
<dbReference type="PANTHER" id="PTHR12592:SF0">
    <property type="entry name" value="ATP-DEPENDENT (S)-NAD(P)H-HYDRATE DEHYDRATASE"/>
    <property type="match status" value="1"/>
</dbReference>
<feature type="domain" description="YjeF C-terminal" evidence="20">
    <location>
        <begin position="229"/>
        <end position="504"/>
    </location>
</feature>
<evidence type="ECO:0000313" key="23">
    <source>
        <dbReference type="Proteomes" id="UP000070449"/>
    </source>
</evidence>
<dbReference type="CDD" id="cd01171">
    <property type="entry name" value="YXKO-related"/>
    <property type="match status" value="1"/>
</dbReference>